<comment type="caution">
    <text evidence="1">The sequence shown here is derived from an EMBL/GenBank/DDBJ whole genome shotgun (WGS) entry which is preliminary data.</text>
</comment>
<keyword evidence="2" id="KW-1185">Reference proteome</keyword>
<dbReference type="AlphaFoldDB" id="A0A9P0QHX4"/>
<accession>A0A9P0QHX4</accession>
<dbReference type="OrthoDB" id="6775763at2759"/>
<reference evidence="1" key="1">
    <citation type="submission" date="2022-03" db="EMBL/GenBank/DDBJ databases">
        <authorList>
            <person name="Sayadi A."/>
        </authorList>
    </citation>
    <scope>NUCLEOTIDE SEQUENCE</scope>
</reference>
<dbReference type="EMBL" id="CAKOFQ010011015">
    <property type="protein sequence ID" value="CAH2020378.1"/>
    <property type="molecule type" value="Genomic_DNA"/>
</dbReference>
<protein>
    <submittedName>
        <fullName evidence="1">Uncharacterized protein</fullName>
    </submittedName>
</protein>
<gene>
    <name evidence="1" type="ORF">ACAOBT_LOCUS37817</name>
</gene>
<dbReference type="Proteomes" id="UP001152888">
    <property type="component" value="Unassembled WGS sequence"/>
</dbReference>
<proteinExistence type="predicted"/>
<evidence type="ECO:0000313" key="1">
    <source>
        <dbReference type="EMBL" id="CAH2020378.1"/>
    </source>
</evidence>
<organism evidence="1 2">
    <name type="scientific">Acanthoscelides obtectus</name>
    <name type="common">Bean weevil</name>
    <name type="synonym">Bruchus obtectus</name>
    <dbReference type="NCBI Taxonomy" id="200917"/>
    <lineage>
        <taxon>Eukaryota</taxon>
        <taxon>Metazoa</taxon>
        <taxon>Ecdysozoa</taxon>
        <taxon>Arthropoda</taxon>
        <taxon>Hexapoda</taxon>
        <taxon>Insecta</taxon>
        <taxon>Pterygota</taxon>
        <taxon>Neoptera</taxon>
        <taxon>Endopterygota</taxon>
        <taxon>Coleoptera</taxon>
        <taxon>Polyphaga</taxon>
        <taxon>Cucujiformia</taxon>
        <taxon>Chrysomeloidea</taxon>
        <taxon>Chrysomelidae</taxon>
        <taxon>Bruchinae</taxon>
        <taxon>Bruchini</taxon>
        <taxon>Acanthoscelides</taxon>
    </lineage>
</organism>
<name>A0A9P0QHX4_ACAOB</name>
<sequence>MQDANEMVYFLNDNGIDFLTLAHHLPTIVKSELQMKLLEKYNTSQQARQFTFSQITCHDVMGFFRSIKSNALGVCGINLNLTIIFDLLIENITFIINYAIASSNFPNCWKKANVLPLAKISNPTDISHLRPIIYYQHFPSY</sequence>
<evidence type="ECO:0000313" key="2">
    <source>
        <dbReference type="Proteomes" id="UP001152888"/>
    </source>
</evidence>